<proteinExistence type="predicted"/>
<dbReference type="InterPro" id="IPR007300">
    <property type="entry name" value="CidB/LrgB"/>
</dbReference>
<name>A0A853H2A1_9BURK</name>
<organism evidence="6 7">
    <name type="scientific">Pollutimonas harenae</name>
    <dbReference type="NCBI Taxonomy" id="657015"/>
    <lineage>
        <taxon>Bacteria</taxon>
        <taxon>Pseudomonadati</taxon>
        <taxon>Pseudomonadota</taxon>
        <taxon>Betaproteobacteria</taxon>
        <taxon>Burkholderiales</taxon>
        <taxon>Alcaligenaceae</taxon>
        <taxon>Pollutimonas</taxon>
    </lineage>
</organism>
<feature type="transmembrane region" description="Helical" evidence="5">
    <location>
        <begin position="142"/>
        <end position="166"/>
    </location>
</feature>
<keyword evidence="7" id="KW-1185">Reference proteome</keyword>
<evidence type="ECO:0000256" key="1">
    <source>
        <dbReference type="ARBA" id="ARBA00004141"/>
    </source>
</evidence>
<comment type="caution">
    <text evidence="6">The sequence shown here is derived from an EMBL/GenBank/DDBJ whole genome shotgun (WGS) entry which is preliminary data.</text>
</comment>
<keyword evidence="4 5" id="KW-0472">Membrane</keyword>
<dbReference type="GO" id="GO:0016020">
    <property type="term" value="C:membrane"/>
    <property type="evidence" value="ECO:0007669"/>
    <property type="project" value="UniProtKB-SubCell"/>
</dbReference>
<evidence type="ECO:0000256" key="3">
    <source>
        <dbReference type="ARBA" id="ARBA00022989"/>
    </source>
</evidence>
<accession>A0A853H2A1</accession>
<comment type="subcellular location">
    <subcellularLocation>
        <location evidence="1">Membrane</location>
        <topology evidence="1">Multi-pass membrane protein</topology>
    </subcellularLocation>
</comment>
<dbReference type="PANTHER" id="PTHR30249">
    <property type="entry name" value="PUTATIVE SEROTONIN TRANSPORTER"/>
    <property type="match status" value="1"/>
</dbReference>
<sequence length="241" mass="25243">MMENLLAAWVYLADTPLFWLGFTLAAYLLAAVLYQRSGGNPLLLPVLVAVIIVIAFLYATDTPYPVYARHTWLLQFLIGPATVALAIPLYSQLDRLKRLFLPVMVALLAGSSCAILSAWGIARFMGASLPTQLSLGPKSATMPIAMEVAAISGGLPSLTTVAVAITGISGAMMSGQLLRMLKVRDPVSQGFSLGLSAHAIGVARAFQVNETAGAFAALGMGLNGIATAVLVPVLLSLLALF</sequence>
<feature type="transmembrane region" description="Helical" evidence="5">
    <location>
        <begin position="99"/>
        <end position="122"/>
    </location>
</feature>
<dbReference type="Proteomes" id="UP000554144">
    <property type="component" value="Unassembled WGS sequence"/>
</dbReference>
<keyword evidence="3 5" id="KW-1133">Transmembrane helix</keyword>
<keyword evidence="2 5" id="KW-0812">Transmembrane</keyword>
<evidence type="ECO:0000256" key="5">
    <source>
        <dbReference type="SAM" id="Phobius"/>
    </source>
</evidence>
<feature type="transmembrane region" description="Helical" evidence="5">
    <location>
        <begin position="212"/>
        <end position="240"/>
    </location>
</feature>
<dbReference type="PANTHER" id="PTHR30249:SF0">
    <property type="entry name" value="PLASTIDAL GLYCOLATE_GLYCERATE TRANSLOCATOR 1, CHLOROPLASTIC"/>
    <property type="match status" value="1"/>
</dbReference>
<evidence type="ECO:0000256" key="2">
    <source>
        <dbReference type="ARBA" id="ARBA00022692"/>
    </source>
</evidence>
<dbReference type="OrthoDB" id="9811701at2"/>
<evidence type="ECO:0000313" key="6">
    <source>
        <dbReference type="EMBL" id="NYT86150.1"/>
    </source>
</evidence>
<feature type="transmembrane region" description="Helical" evidence="5">
    <location>
        <begin position="6"/>
        <end position="30"/>
    </location>
</feature>
<dbReference type="RefSeq" id="WP_130039681.1">
    <property type="nucleotide sequence ID" value="NZ_JACCEV010000002.1"/>
</dbReference>
<dbReference type="EMBL" id="JACCEV010000002">
    <property type="protein sequence ID" value="NYT86150.1"/>
    <property type="molecule type" value="Genomic_DNA"/>
</dbReference>
<feature type="transmembrane region" description="Helical" evidence="5">
    <location>
        <begin position="72"/>
        <end position="90"/>
    </location>
</feature>
<gene>
    <name evidence="6" type="ORF">H0A62_11085</name>
</gene>
<evidence type="ECO:0000313" key="7">
    <source>
        <dbReference type="Proteomes" id="UP000554144"/>
    </source>
</evidence>
<dbReference type="AlphaFoldDB" id="A0A853H2A1"/>
<protein>
    <submittedName>
        <fullName evidence="6">LrgB family protein</fullName>
    </submittedName>
</protein>
<reference evidence="6 7" key="1">
    <citation type="submission" date="2020-07" db="EMBL/GenBank/DDBJ databases">
        <title>Taxonomic revisions and descriptions of new bacterial species based on genomic comparisons in the high-G+C-content subgroup of the family Alcaligenaceae.</title>
        <authorList>
            <person name="Szabo A."/>
            <person name="Felfoldi T."/>
        </authorList>
    </citation>
    <scope>NUCLEOTIDE SEQUENCE [LARGE SCALE GENOMIC DNA]</scope>
    <source>
        <strain evidence="6 7">DSM 25667</strain>
    </source>
</reference>
<feature type="transmembrane region" description="Helical" evidence="5">
    <location>
        <begin position="42"/>
        <end position="60"/>
    </location>
</feature>
<evidence type="ECO:0000256" key="4">
    <source>
        <dbReference type="ARBA" id="ARBA00023136"/>
    </source>
</evidence>
<dbReference type="Pfam" id="PF04172">
    <property type="entry name" value="LrgB"/>
    <property type="match status" value="1"/>
</dbReference>